<gene>
    <name evidence="1" type="ORF">BpHYR1_044528</name>
</gene>
<name>A0A3M7SZA4_BRAPC</name>
<organism evidence="1 2">
    <name type="scientific">Brachionus plicatilis</name>
    <name type="common">Marine rotifer</name>
    <name type="synonym">Brachionus muelleri</name>
    <dbReference type="NCBI Taxonomy" id="10195"/>
    <lineage>
        <taxon>Eukaryota</taxon>
        <taxon>Metazoa</taxon>
        <taxon>Spiralia</taxon>
        <taxon>Gnathifera</taxon>
        <taxon>Rotifera</taxon>
        <taxon>Eurotatoria</taxon>
        <taxon>Monogononta</taxon>
        <taxon>Pseudotrocha</taxon>
        <taxon>Ploima</taxon>
        <taxon>Brachionidae</taxon>
        <taxon>Brachionus</taxon>
    </lineage>
</organism>
<evidence type="ECO:0000313" key="1">
    <source>
        <dbReference type="EMBL" id="RNA41005.1"/>
    </source>
</evidence>
<reference evidence="1 2" key="1">
    <citation type="journal article" date="2018" name="Sci. Rep.">
        <title>Genomic signatures of local adaptation to the degree of environmental predictability in rotifers.</title>
        <authorList>
            <person name="Franch-Gras L."/>
            <person name="Hahn C."/>
            <person name="Garcia-Roger E.M."/>
            <person name="Carmona M.J."/>
            <person name="Serra M."/>
            <person name="Gomez A."/>
        </authorList>
    </citation>
    <scope>NUCLEOTIDE SEQUENCE [LARGE SCALE GENOMIC DNA]</scope>
    <source>
        <strain evidence="1">HYR1</strain>
    </source>
</reference>
<protein>
    <submittedName>
        <fullName evidence="1">Uncharacterized protein</fullName>
    </submittedName>
</protein>
<dbReference type="AlphaFoldDB" id="A0A3M7SZA4"/>
<evidence type="ECO:0000313" key="2">
    <source>
        <dbReference type="Proteomes" id="UP000276133"/>
    </source>
</evidence>
<sequence length="65" mass="6996">MSDKLSVCTVVSRFELDACLSSFCLRESSSAACSCCSESSAYVSNSSLFSPWLLLNADEDGDEKL</sequence>
<dbReference type="EMBL" id="REGN01000564">
    <property type="protein sequence ID" value="RNA41005.1"/>
    <property type="molecule type" value="Genomic_DNA"/>
</dbReference>
<accession>A0A3M7SZA4</accession>
<proteinExistence type="predicted"/>
<comment type="caution">
    <text evidence="1">The sequence shown here is derived from an EMBL/GenBank/DDBJ whole genome shotgun (WGS) entry which is preliminary data.</text>
</comment>
<keyword evidence="2" id="KW-1185">Reference proteome</keyword>
<dbReference type="Proteomes" id="UP000276133">
    <property type="component" value="Unassembled WGS sequence"/>
</dbReference>